<dbReference type="AlphaFoldDB" id="A0A0G0XR12"/>
<dbReference type="PROSITE" id="PS50943">
    <property type="entry name" value="HTH_CROC1"/>
    <property type="match status" value="1"/>
</dbReference>
<organism evidence="3 4">
    <name type="scientific">Candidatus Uhrbacteria bacterium GW2011_GWC1_41_20</name>
    <dbReference type="NCBI Taxonomy" id="1618983"/>
    <lineage>
        <taxon>Bacteria</taxon>
        <taxon>Candidatus Uhriibacteriota</taxon>
    </lineage>
</organism>
<evidence type="ECO:0000256" key="1">
    <source>
        <dbReference type="ARBA" id="ARBA00023125"/>
    </source>
</evidence>
<accession>A0A0G0XR12</accession>
<evidence type="ECO:0000313" key="3">
    <source>
        <dbReference type="EMBL" id="KKR99340.1"/>
    </source>
</evidence>
<proteinExistence type="predicted"/>
<dbReference type="Pfam" id="PF13274">
    <property type="entry name" value="SocA_Panacea"/>
    <property type="match status" value="1"/>
</dbReference>
<comment type="caution">
    <text evidence="3">The sequence shown here is derived from an EMBL/GenBank/DDBJ whole genome shotgun (WGS) entry which is preliminary data.</text>
</comment>
<sequence>MKSFDVGILTNLRKQRGLTQEQLAGKIGITRQSYLAIEKGKRELTISEANIVADMLGVTIDQLADGIIPDDEKYRQMIFAFLRSGVEVDGKITKTKLAKLLYLADFGWFYENLKSMSNMPYRKILYGPVPDPYFRIIEELFENGDIQIEQKQGGAVLISETKAGIRNEIDRLSKKEQAFIAKIAKNWKGKNTQEIVKFTHDQLPYQVCFMGEVISYELITQEDPEYVY</sequence>
<reference evidence="3 4" key="1">
    <citation type="journal article" date="2015" name="Nature">
        <title>rRNA introns, odd ribosomes, and small enigmatic genomes across a large radiation of phyla.</title>
        <authorList>
            <person name="Brown C.T."/>
            <person name="Hug L.A."/>
            <person name="Thomas B.C."/>
            <person name="Sharon I."/>
            <person name="Castelle C.J."/>
            <person name="Singh A."/>
            <person name="Wilkins M.J."/>
            <person name="Williams K.H."/>
            <person name="Banfield J.F."/>
        </authorList>
    </citation>
    <scope>NUCLEOTIDE SEQUENCE [LARGE SCALE GENOMIC DNA]</scope>
</reference>
<dbReference type="SUPFAM" id="SSF47413">
    <property type="entry name" value="lambda repressor-like DNA-binding domains"/>
    <property type="match status" value="1"/>
</dbReference>
<dbReference type="Gene3D" id="1.10.260.40">
    <property type="entry name" value="lambda repressor-like DNA-binding domains"/>
    <property type="match status" value="1"/>
</dbReference>
<dbReference type="PANTHER" id="PTHR46558:SF4">
    <property type="entry name" value="DNA-BIDING PHAGE PROTEIN"/>
    <property type="match status" value="1"/>
</dbReference>
<dbReference type="SMART" id="SM00530">
    <property type="entry name" value="HTH_XRE"/>
    <property type="match status" value="1"/>
</dbReference>
<evidence type="ECO:0000259" key="2">
    <source>
        <dbReference type="PROSITE" id="PS50943"/>
    </source>
</evidence>
<dbReference type="InterPro" id="IPR010982">
    <property type="entry name" value="Lambda_DNA-bd_dom_sf"/>
</dbReference>
<dbReference type="Proteomes" id="UP000033930">
    <property type="component" value="Unassembled WGS sequence"/>
</dbReference>
<dbReference type="InterPro" id="IPR025272">
    <property type="entry name" value="SocA_Panacea"/>
</dbReference>
<feature type="domain" description="HTH cro/C1-type" evidence="2">
    <location>
        <begin position="9"/>
        <end position="63"/>
    </location>
</feature>
<gene>
    <name evidence="3" type="ORF">UU50_C0007G0028</name>
</gene>
<dbReference type="PANTHER" id="PTHR46558">
    <property type="entry name" value="TRACRIPTIONAL REGULATORY PROTEIN-RELATED-RELATED"/>
    <property type="match status" value="1"/>
</dbReference>
<dbReference type="Pfam" id="PF01381">
    <property type="entry name" value="HTH_3"/>
    <property type="match status" value="1"/>
</dbReference>
<name>A0A0G0XR12_9BACT</name>
<dbReference type="InterPro" id="IPR001387">
    <property type="entry name" value="Cro/C1-type_HTH"/>
</dbReference>
<dbReference type="EMBL" id="LCAW01000007">
    <property type="protein sequence ID" value="KKR99340.1"/>
    <property type="molecule type" value="Genomic_DNA"/>
</dbReference>
<keyword evidence="1" id="KW-0238">DNA-binding</keyword>
<evidence type="ECO:0000313" key="4">
    <source>
        <dbReference type="Proteomes" id="UP000033930"/>
    </source>
</evidence>
<dbReference type="CDD" id="cd00093">
    <property type="entry name" value="HTH_XRE"/>
    <property type="match status" value="1"/>
</dbReference>
<dbReference type="GO" id="GO:0003677">
    <property type="term" value="F:DNA binding"/>
    <property type="evidence" value="ECO:0007669"/>
    <property type="project" value="UniProtKB-KW"/>
</dbReference>
<protein>
    <recommendedName>
        <fullName evidence="2">HTH cro/C1-type domain-containing protein</fullName>
    </recommendedName>
</protein>